<dbReference type="OrthoDB" id="10330981at2759"/>
<keyword evidence="2" id="KW-0732">Signal</keyword>
<proteinExistence type="predicted"/>
<evidence type="ECO:0000313" key="4">
    <source>
        <dbReference type="Proteomes" id="UP000494256"/>
    </source>
</evidence>
<organism evidence="3 4">
    <name type="scientific">Arctia plantaginis</name>
    <name type="common">Wood tiger moth</name>
    <name type="synonym">Phalaena plantaginis</name>
    <dbReference type="NCBI Taxonomy" id="874455"/>
    <lineage>
        <taxon>Eukaryota</taxon>
        <taxon>Metazoa</taxon>
        <taxon>Ecdysozoa</taxon>
        <taxon>Arthropoda</taxon>
        <taxon>Hexapoda</taxon>
        <taxon>Insecta</taxon>
        <taxon>Pterygota</taxon>
        <taxon>Neoptera</taxon>
        <taxon>Endopterygota</taxon>
        <taxon>Lepidoptera</taxon>
        <taxon>Glossata</taxon>
        <taxon>Ditrysia</taxon>
        <taxon>Noctuoidea</taxon>
        <taxon>Erebidae</taxon>
        <taxon>Arctiinae</taxon>
        <taxon>Arctia</taxon>
    </lineage>
</organism>
<evidence type="ECO:0000256" key="2">
    <source>
        <dbReference type="SAM" id="SignalP"/>
    </source>
</evidence>
<evidence type="ECO:0000256" key="1">
    <source>
        <dbReference type="SAM" id="MobiDB-lite"/>
    </source>
</evidence>
<feature type="signal peptide" evidence="2">
    <location>
        <begin position="1"/>
        <end position="21"/>
    </location>
</feature>
<dbReference type="Proteomes" id="UP000494256">
    <property type="component" value="Unassembled WGS sequence"/>
</dbReference>
<protein>
    <submittedName>
        <fullName evidence="3">Uncharacterized protein</fullName>
    </submittedName>
</protein>
<gene>
    <name evidence="3" type="ORF">APLA_LOCUS7065</name>
</gene>
<dbReference type="EMBL" id="CADEBD010000300">
    <property type="protein sequence ID" value="CAB3235720.1"/>
    <property type="molecule type" value="Genomic_DNA"/>
</dbReference>
<evidence type="ECO:0000313" key="3">
    <source>
        <dbReference type="EMBL" id="CAB3235720.1"/>
    </source>
</evidence>
<dbReference type="AlphaFoldDB" id="A0A8S0ZR21"/>
<feature type="region of interest" description="Disordered" evidence="1">
    <location>
        <begin position="166"/>
        <end position="188"/>
    </location>
</feature>
<reference evidence="3 4" key="1">
    <citation type="submission" date="2020-04" db="EMBL/GenBank/DDBJ databases">
        <authorList>
            <person name="Wallbank WR R."/>
            <person name="Pardo Diaz C."/>
            <person name="Kozak K."/>
            <person name="Martin S."/>
            <person name="Jiggins C."/>
            <person name="Moest M."/>
            <person name="Warren A I."/>
            <person name="Byers J.R.P. K."/>
            <person name="Montejo-Kovacevich G."/>
            <person name="Yen C E."/>
        </authorList>
    </citation>
    <scope>NUCLEOTIDE SEQUENCE [LARGE SCALE GENOMIC DNA]</scope>
</reference>
<feature type="chain" id="PRO_5035778446" evidence="2">
    <location>
        <begin position="22"/>
        <end position="202"/>
    </location>
</feature>
<comment type="caution">
    <text evidence="3">The sequence shown here is derived from an EMBL/GenBank/DDBJ whole genome shotgun (WGS) entry which is preliminary data.</text>
</comment>
<sequence>MLFDTKLFAIVTLSTLMLVESYRVNQMDSDKQMKPRRDYRPNKWLTNSAMDIWYGNKTFIDIVWREFSDLMYKLTERDESDSYRIFQRENNKKIQPHRDYRPNKWLANSAMDIWYGNKTFIDIIWQEFADLMYKLTDRAERSTGEYQSKKTQKNATLPFSYEYSKLGSNNTSNESEQITSSGRARRLKHTGLRDARRIPLFE</sequence>
<feature type="compositionally biased region" description="Polar residues" evidence="1">
    <location>
        <begin position="166"/>
        <end position="182"/>
    </location>
</feature>
<name>A0A8S0ZR21_ARCPL</name>
<accession>A0A8S0ZR21</accession>